<reference evidence="1" key="1">
    <citation type="submission" date="2021-01" db="EMBL/GenBank/DDBJ databases">
        <title>Draft genome sequence of Acholeplasmataceae bacterium strain Mahy22.</title>
        <authorList>
            <person name="Watanabe M."/>
            <person name="Kojima H."/>
            <person name="Fukui M."/>
        </authorList>
    </citation>
    <scope>NUCLEOTIDE SEQUENCE</scope>
    <source>
        <strain evidence="1">Mahy22</strain>
    </source>
</reference>
<proteinExistence type="predicted"/>
<gene>
    <name evidence="1" type="ORF">MPAN_017450</name>
</gene>
<sequence>MTNLAIWDTLKGFFLGLYDKFNDFLANTLDIDGRLIDLYQEFIVPLPEVIKIVGIVFTAIIIVLGVLSFVKKMLKLFVVLAVILAIVLILTRL</sequence>
<dbReference type="RefSeq" id="WP_176239494.1">
    <property type="nucleotide sequence ID" value="NZ_AP024412.1"/>
</dbReference>
<accession>A0A7U9TKY1</accession>
<dbReference type="AlphaFoldDB" id="A0A7U9TKY1"/>
<organism evidence="1 2">
    <name type="scientific">Mariniplasma anaerobium</name>
    <dbReference type="NCBI Taxonomy" id="2735436"/>
    <lineage>
        <taxon>Bacteria</taxon>
        <taxon>Bacillati</taxon>
        <taxon>Mycoplasmatota</taxon>
        <taxon>Mollicutes</taxon>
        <taxon>Acholeplasmatales</taxon>
        <taxon>Acholeplasmataceae</taxon>
        <taxon>Mariniplasma</taxon>
    </lineage>
</organism>
<dbReference type="KEGG" id="manr:MPAN_017450"/>
<dbReference type="Proteomes" id="UP000620133">
    <property type="component" value="Chromosome"/>
</dbReference>
<dbReference type="EMBL" id="AP024412">
    <property type="protein sequence ID" value="BCR36852.1"/>
    <property type="molecule type" value="Genomic_DNA"/>
</dbReference>
<protein>
    <submittedName>
        <fullName evidence="1">Uncharacterized protein</fullName>
    </submittedName>
</protein>
<evidence type="ECO:0000313" key="1">
    <source>
        <dbReference type="EMBL" id="BCR36852.1"/>
    </source>
</evidence>
<name>A0A7U9TKY1_9MOLU</name>
<evidence type="ECO:0000313" key="2">
    <source>
        <dbReference type="Proteomes" id="UP000620133"/>
    </source>
</evidence>
<keyword evidence="2" id="KW-1185">Reference proteome</keyword>